<dbReference type="EMBL" id="FOJG01000001">
    <property type="protein sequence ID" value="SEW07212.1"/>
    <property type="molecule type" value="Genomic_DNA"/>
</dbReference>
<feature type="region of interest" description="Disordered" evidence="1">
    <location>
        <begin position="61"/>
        <end position="92"/>
    </location>
</feature>
<evidence type="ECO:0000256" key="1">
    <source>
        <dbReference type="SAM" id="MobiDB-lite"/>
    </source>
</evidence>
<gene>
    <name evidence="2" type="ORF">SAMN04488122_0465</name>
</gene>
<proteinExistence type="predicted"/>
<evidence type="ECO:0000313" key="3">
    <source>
        <dbReference type="Proteomes" id="UP000199310"/>
    </source>
</evidence>
<dbReference type="STRING" id="29529.SAMN04488122_0465"/>
<protein>
    <submittedName>
        <fullName evidence="2">Uncharacterized protein</fullName>
    </submittedName>
</protein>
<dbReference type="AlphaFoldDB" id="A0A1I0NZE2"/>
<sequence length="112" mass="12313">MRSFVALMTCVGCIAWIHSCEKRLLGVRLEKNLSPIDQPQQLPVAVLPAALPANYISLVSSTPHTINPPVSHSRTRPRTKKQPSGRYPGSDSALFNQALVKGQYTIYKNSTP</sequence>
<accession>A0A1I0NZE2</accession>
<reference evidence="3" key="1">
    <citation type="submission" date="2016-10" db="EMBL/GenBank/DDBJ databases">
        <authorList>
            <person name="Varghese N."/>
            <person name="Submissions S."/>
        </authorList>
    </citation>
    <scope>NUCLEOTIDE SEQUENCE [LARGE SCALE GENOMIC DNA]</scope>
    <source>
        <strain evidence="3">DSM 3695</strain>
    </source>
</reference>
<organism evidence="2 3">
    <name type="scientific">Chitinophaga arvensicola</name>
    <dbReference type="NCBI Taxonomy" id="29529"/>
    <lineage>
        <taxon>Bacteria</taxon>
        <taxon>Pseudomonadati</taxon>
        <taxon>Bacteroidota</taxon>
        <taxon>Chitinophagia</taxon>
        <taxon>Chitinophagales</taxon>
        <taxon>Chitinophagaceae</taxon>
        <taxon>Chitinophaga</taxon>
    </lineage>
</organism>
<dbReference type="RefSeq" id="WP_143059048.1">
    <property type="nucleotide sequence ID" value="NZ_FOJG01000001.1"/>
</dbReference>
<name>A0A1I0NZE2_9BACT</name>
<feature type="compositionally biased region" description="Basic residues" evidence="1">
    <location>
        <begin position="73"/>
        <end position="83"/>
    </location>
</feature>
<dbReference type="OrthoDB" id="674210at2"/>
<evidence type="ECO:0000313" key="2">
    <source>
        <dbReference type="EMBL" id="SEW07212.1"/>
    </source>
</evidence>
<keyword evidence="3" id="KW-1185">Reference proteome</keyword>
<dbReference type="Proteomes" id="UP000199310">
    <property type="component" value="Unassembled WGS sequence"/>
</dbReference>
<feature type="compositionally biased region" description="Polar residues" evidence="1">
    <location>
        <begin position="61"/>
        <end position="72"/>
    </location>
</feature>